<evidence type="ECO:0000313" key="5">
    <source>
        <dbReference type="Proteomes" id="UP000240476"/>
    </source>
</evidence>
<reference evidence="3 4" key="1">
    <citation type="submission" date="2016-10" db="EMBL/GenBank/DDBJ databases">
        <authorList>
            <person name="de Groot N.N."/>
        </authorList>
    </citation>
    <scope>NUCLEOTIDE SEQUENCE [LARGE SCALE GENOMIC DNA]</scope>
    <source>
        <strain evidence="3 4">BS3265</strain>
    </source>
</reference>
<dbReference type="AlphaFoldDB" id="A0A1H5P5Y1"/>
<dbReference type="EMBL" id="VZPQ01000030">
    <property type="protein sequence ID" value="KAB0563399.1"/>
    <property type="molecule type" value="Genomic_DNA"/>
</dbReference>
<accession>A0A1H5P5Y1</accession>
<dbReference type="EMBL" id="FNUA01000002">
    <property type="protein sequence ID" value="SEF09004.1"/>
    <property type="molecule type" value="Genomic_DNA"/>
</dbReference>
<keyword evidence="5" id="KW-1185">Reference proteome</keyword>
<proteinExistence type="predicted"/>
<dbReference type="EMBL" id="PYWX01000051">
    <property type="protein sequence ID" value="PTC24953.1"/>
    <property type="molecule type" value="Genomic_DNA"/>
</dbReference>
<evidence type="ECO:0000313" key="1">
    <source>
        <dbReference type="EMBL" id="KAB0563399.1"/>
    </source>
</evidence>
<reference evidence="1 6" key="3">
    <citation type="submission" date="2019-09" db="EMBL/GenBank/DDBJ databases">
        <title>Draft genome sequences of 48 bacterial type strains from the CCUG.</title>
        <authorList>
            <person name="Tunovic T."/>
            <person name="Pineiro-Iglesias B."/>
            <person name="Unosson C."/>
            <person name="Inganas E."/>
            <person name="Ohlen M."/>
            <person name="Cardew S."/>
            <person name="Jensie-Markopoulos S."/>
            <person name="Salva-Serra F."/>
            <person name="Jaen-Luchoro D."/>
            <person name="Karlsson R."/>
            <person name="Svensson-Stadler L."/>
            <person name="Chun J."/>
            <person name="Moore E."/>
        </authorList>
    </citation>
    <scope>NUCLEOTIDE SEQUENCE [LARGE SCALE GENOMIC DNA]</scope>
    <source>
        <strain evidence="1 6">CCUG 51524</strain>
    </source>
</reference>
<organism evidence="3 4">
    <name type="scientific">Pseudomonas palleroniana</name>
    <dbReference type="NCBI Taxonomy" id="191390"/>
    <lineage>
        <taxon>Bacteria</taxon>
        <taxon>Pseudomonadati</taxon>
        <taxon>Pseudomonadota</taxon>
        <taxon>Gammaproteobacteria</taxon>
        <taxon>Pseudomonadales</taxon>
        <taxon>Pseudomonadaceae</taxon>
        <taxon>Pseudomonas</taxon>
    </lineage>
</organism>
<dbReference type="Proteomes" id="UP000423257">
    <property type="component" value="Unassembled WGS sequence"/>
</dbReference>
<dbReference type="RefSeq" id="WP_090371590.1">
    <property type="nucleotide sequence ID" value="NZ_FNUA01000002.1"/>
</dbReference>
<evidence type="ECO:0000313" key="2">
    <source>
        <dbReference type="EMBL" id="PTC24953.1"/>
    </source>
</evidence>
<evidence type="ECO:0000313" key="6">
    <source>
        <dbReference type="Proteomes" id="UP000423257"/>
    </source>
</evidence>
<gene>
    <name evidence="2" type="ORF">C9383_17405</name>
    <name evidence="1" type="ORF">F7R03_27100</name>
    <name evidence="3" type="ORF">SAMN04490198_5300</name>
</gene>
<evidence type="ECO:0000313" key="3">
    <source>
        <dbReference type="EMBL" id="SEF09004.1"/>
    </source>
</evidence>
<reference evidence="2 5" key="2">
    <citation type="submission" date="2018-03" db="EMBL/GenBank/DDBJ databases">
        <title>Draft genome sequence of the type strain of Pseudomonas palleroniana LMG 23076, isolated from rice in Cameroon.</title>
        <authorList>
            <person name="Tambong J.T."/>
        </authorList>
    </citation>
    <scope>NUCLEOTIDE SEQUENCE [LARGE SCALE GENOMIC DNA]</scope>
    <source>
        <strain evidence="2 5">LMG 23076</strain>
    </source>
</reference>
<protein>
    <submittedName>
        <fullName evidence="3">Uncharacterized protein</fullName>
    </submittedName>
</protein>
<name>A0A1H5P5Y1_9PSED</name>
<dbReference type="Proteomes" id="UP000240476">
    <property type="component" value="Unassembled WGS sequence"/>
</dbReference>
<sequence>MSQTSGTMTAAINNPQVTPSNYPFTGDADRMMLYFIGNDLYFSSSEQLGPDINEVQGFDFCIPGVPADGVMHTYDLVNEATGVFWASEGSWATPYTATAGSISVSLDSKNRLFGTFNFVGSNGNKSVQVSRGALDLSGFITDVSKSVSRKVMDTGHMIGTIVGGPLPDPNFNATVVNIQKVQSTVDYWQVIGQQVDGDIAHTRTWILIVVPVGTTGTEFDLSPSSPVRVTLGSVPSLGFAHAVSGKIRFTSMPATGRAAGDIDCLVQKNQESPIRIKVSFDILDTV</sequence>
<dbReference type="Proteomes" id="UP000199129">
    <property type="component" value="Unassembled WGS sequence"/>
</dbReference>
<evidence type="ECO:0000313" key="4">
    <source>
        <dbReference type="Proteomes" id="UP000199129"/>
    </source>
</evidence>